<comment type="similarity">
    <text evidence="1">Belongs to the bacterial ring-hydroxylating dioxygenase alpha subunit family.</text>
</comment>
<dbReference type="InterPro" id="IPR015879">
    <property type="entry name" value="Ring_hydroxy_dOase_asu_C_dom"/>
</dbReference>
<dbReference type="EMBL" id="JALN02000002">
    <property type="protein sequence ID" value="KDE96981.1"/>
    <property type="molecule type" value="Genomic_DNA"/>
</dbReference>
<keyword evidence="6" id="KW-0560">Oxidoreductase</keyword>
<feature type="domain" description="Rieske" evidence="10">
    <location>
        <begin position="37"/>
        <end position="147"/>
    </location>
</feature>
<evidence type="ECO:0000313" key="12">
    <source>
        <dbReference type="Proteomes" id="UP000022835"/>
    </source>
</evidence>
<dbReference type="Gene3D" id="2.102.10.10">
    <property type="entry name" value="Rieske [2Fe-2S] iron-sulphur domain"/>
    <property type="match status" value="1"/>
</dbReference>
<dbReference type="GO" id="GO:0051537">
    <property type="term" value="F:2 iron, 2 sulfur cluster binding"/>
    <property type="evidence" value="ECO:0007669"/>
    <property type="project" value="UniProtKB-KW"/>
</dbReference>
<dbReference type="Pfam" id="PF00848">
    <property type="entry name" value="Ring_hydroxyl_A"/>
    <property type="match status" value="1"/>
</dbReference>
<proteinExistence type="inferred from homology"/>
<dbReference type="Proteomes" id="UP000022835">
    <property type="component" value="Unassembled WGS sequence"/>
</dbReference>
<keyword evidence="4" id="KW-0058">Aromatic hydrocarbons catabolism</keyword>
<dbReference type="STRING" id="1440774.Y900_027135"/>
<dbReference type="PROSITE" id="PS51296">
    <property type="entry name" value="RIESKE"/>
    <property type="match status" value="1"/>
</dbReference>
<evidence type="ECO:0000256" key="4">
    <source>
        <dbReference type="ARBA" id="ARBA00022797"/>
    </source>
</evidence>
<dbReference type="SUPFAM" id="SSF55961">
    <property type="entry name" value="Bet v1-like"/>
    <property type="match status" value="1"/>
</dbReference>
<keyword evidence="5" id="KW-0223">Dioxygenase</keyword>
<dbReference type="AlphaFoldDB" id="A0A064CBC8"/>
<evidence type="ECO:0000256" key="3">
    <source>
        <dbReference type="ARBA" id="ARBA00022723"/>
    </source>
</evidence>
<dbReference type="InterPro" id="IPR036922">
    <property type="entry name" value="Rieske_2Fe-2S_sf"/>
</dbReference>
<evidence type="ECO:0000256" key="7">
    <source>
        <dbReference type="ARBA" id="ARBA00023004"/>
    </source>
</evidence>
<dbReference type="PANTHER" id="PTHR43756">
    <property type="entry name" value="CHOLINE MONOOXYGENASE, CHLOROPLASTIC"/>
    <property type="match status" value="1"/>
</dbReference>
<dbReference type="OrthoDB" id="5243643at2"/>
<reference evidence="11" key="1">
    <citation type="submission" date="2014-05" db="EMBL/GenBank/DDBJ databases">
        <title>Genome sequence of Mycobacterium aromaticivorans strain JS19b1T (= DSM 45407T).</title>
        <authorList>
            <person name="Kwak Y."/>
            <person name="Park G.-S."/>
            <person name="Li Q.X."/>
            <person name="Lee S.-E."/>
            <person name="Shin J.-H."/>
        </authorList>
    </citation>
    <scope>NUCLEOTIDE SEQUENCE [LARGE SCALE GENOMIC DNA]</scope>
    <source>
        <strain evidence="11">JS19b1</strain>
    </source>
</reference>
<organism evidence="11 12">
    <name type="scientific">Mycolicibacterium aromaticivorans JS19b1 = JCM 16368</name>
    <dbReference type="NCBI Taxonomy" id="1440774"/>
    <lineage>
        <taxon>Bacteria</taxon>
        <taxon>Bacillati</taxon>
        <taxon>Actinomycetota</taxon>
        <taxon>Actinomycetes</taxon>
        <taxon>Mycobacteriales</taxon>
        <taxon>Mycobacteriaceae</taxon>
        <taxon>Mycolicibacterium</taxon>
    </lineage>
</organism>
<name>A0A064CBC8_9MYCO</name>
<dbReference type="InterPro" id="IPR043266">
    <property type="entry name" value="RHO_NdoB-like_C"/>
</dbReference>
<gene>
    <name evidence="11" type="ORF">Y900_027135</name>
</gene>
<evidence type="ECO:0000256" key="2">
    <source>
        <dbReference type="ARBA" id="ARBA00022714"/>
    </source>
</evidence>
<dbReference type="InterPro" id="IPR015881">
    <property type="entry name" value="ARHD_Rieske_2Fe_2S"/>
</dbReference>
<dbReference type="PRINTS" id="PR00090">
    <property type="entry name" value="RNGDIOXGNASE"/>
</dbReference>
<dbReference type="PROSITE" id="PS00570">
    <property type="entry name" value="RING_HYDROXYL_ALPHA"/>
    <property type="match status" value="1"/>
</dbReference>
<sequence>METIGSKTGPALPIDSSAFYDEAVYQRELDSIFKRSWLFVGHESMIPKPGDFRTTYMADDAVIVCRDKESRVRVLLNKCRHRGNKVCQFDMGNANIFHCSYHGWSYDTAGRLRSVPLAESAYGPQFDKASMGLVSPRVATYKGLIFACWDQSAPPLEEYLGEGLLWYLDNFLLDCDPNGLQVVPGLHRYLMPVNWKLLAENFGGDQYHFAATHGSVSALSKAGQTARINFSIDEGQHYSVVLDGCAPHGLLQLAVGKNFYQDDLAQAETLGTEAVDWLTERQRLQDERLATSPVQPYSFHVANIFPNFSMIGMGTAFYGRGFIMWQPRGPRLTEVWEWCLVESSAPRAVKERMVFVLSQRQSAAGLVTPDDHENFERLSDALDTGVARDVPFNYSLGEDVEPMESLVAELPGNVRPQISEAYQREFYRHWHRTMTEPA</sequence>
<dbReference type="RefSeq" id="WP_011562975.1">
    <property type="nucleotide sequence ID" value="NZ_JALN02000002.1"/>
</dbReference>
<evidence type="ECO:0000259" key="10">
    <source>
        <dbReference type="PROSITE" id="PS51296"/>
    </source>
</evidence>
<evidence type="ECO:0000256" key="5">
    <source>
        <dbReference type="ARBA" id="ARBA00022964"/>
    </source>
</evidence>
<dbReference type="GO" id="GO:0016705">
    <property type="term" value="F:oxidoreductase activity, acting on paired donors, with incorporation or reduction of molecular oxygen"/>
    <property type="evidence" value="ECO:0007669"/>
    <property type="project" value="UniProtKB-ARBA"/>
</dbReference>
<dbReference type="PANTHER" id="PTHR43756:SF1">
    <property type="entry name" value="3-PHENYLPROPIONATE_CINNAMIC ACID DIOXYGENASE SUBUNIT ALPHA"/>
    <property type="match status" value="1"/>
</dbReference>
<dbReference type="GO" id="GO:0051213">
    <property type="term" value="F:dioxygenase activity"/>
    <property type="evidence" value="ECO:0007669"/>
    <property type="project" value="UniProtKB-KW"/>
</dbReference>
<dbReference type="Pfam" id="PF00355">
    <property type="entry name" value="Rieske"/>
    <property type="match status" value="1"/>
</dbReference>
<dbReference type="InterPro" id="IPR001663">
    <property type="entry name" value="Rng_hydr_dOase-A"/>
</dbReference>
<accession>A0A064CBC8</accession>
<dbReference type="CDD" id="cd08881">
    <property type="entry name" value="RHO_alpha_C_NDO-like"/>
    <property type="match status" value="1"/>
</dbReference>
<evidence type="ECO:0000313" key="11">
    <source>
        <dbReference type="EMBL" id="KDE96981.1"/>
    </source>
</evidence>
<evidence type="ECO:0000256" key="9">
    <source>
        <dbReference type="ARBA" id="ARBA00023027"/>
    </source>
</evidence>
<evidence type="ECO:0000256" key="6">
    <source>
        <dbReference type="ARBA" id="ARBA00023002"/>
    </source>
</evidence>
<dbReference type="GO" id="GO:0005506">
    <property type="term" value="F:iron ion binding"/>
    <property type="evidence" value="ECO:0007669"/>
    <property type="project" value="InterPro"/>
</dbReference>
<keyword evidence="7" id="KW-0408">Iron</keyword>
<evidence type="ECO:0000256" key="1">
    <source>
        <dbReference type="ARBA" id="ARBA00008751"/>
    </source>
</evidence>
<keyword evidence="12" id="KW-1185">Reference proteome</keyword>
<dbReference type="Gene3D" id="3.90.380.10">
    <property type="entry name" value="Naphthalene 1,2-dioxygenase Alpha Subunit, Chain A, domain 1"/>
    <property type="match status" value="1"/>
</dbReference>
<dbReference type="InterPro" id="IPR017941">
    <property type="entry name" value="Rieske_2Fe-2S"/>
</dbReference>
<comment type="caution">
    <text evidence="11">The sequence shown here is derived from an EMBL/GenBank/DDBJ whole genome shotgun (WGS) entry which is preliminary data.</text>
</comment>
<keyword evidence="2" id="KW-0001">2Fe-2S</keyword>
<keyword evidence="8" id="KW-0411">Iron-sulfur</keyword>
<dbReference type="eggNOG" id="COG4638">
    <property type="taxonomic scope" value="Bacteria"/>
</dbReference>
<dbReference type="GO" id="GO:0004497">
    <property type="term" value="F:monooxygenase activity"/>
    <property type="evidence" value="ECO:0007669"/>
    <property type="project" value="UniProtKB-ARBA"/>
</dbReference>
<dbReference type="SUPFAM" id="SSF50022">
    <property type="entry name" value="ISP domain"/>
    <property type="match status" value="1"/>
</dbReference>
<protein>
    <submittedName>
        <fullName evidence="11">(2Fe-2S)-binding protein</fullName>
    </submittedName>
</protein>
<evidence type="ECO:0000256" key="8">
    <source>
        <dbReference type="ARBA" id="ARBA00023014"/>
    </source>
</evidence>
<keyword evidence="9" id="KW-0520">NAD</keyword>
<keyword evidence="3" id="KW-0479">Metal-binding</keyword>